<name>A0A7M4D2E0_9BACT</name>
<dbReference type="EMBL" id="QTZN02000004">
    <property type="protein sequence ID" value="MVB06024.1"/>
    <property type="molecule type" value="Genomic_DNA"/>
</dbReference>
<keyword evidence="1" id="KW-0238">DNA-binding</keyword>
<dbReference type="InterPro" id="IPR050639">
    <property type="entry name" value="SSR_resolvase"/>
</dbReference>
<dbReference type="Pfam" id="PF00239">
    <property type="entry name" value="Resolvase"/>
    <property type="match status" value="1"/>
</dbReference>
<organism evidence="4 7">
    <name type="scientific">Labilibaculum euxinus</name>
    <dbReference type="NCBI Taxonomy" id="2686357"/>
    <lineage>
        <taxon>Bacteria</taxon>
        <taxon>Pseudomonadati</taxon>
        <taxon>Bacteroidota</taxon>
        <taxon>Bacteroidia</taxon>
        <taxon>Marinilabiliales</taxon>
        <taxon>Marinifilaceae</taxon>
        <taxon>Labilibaculum</taxon>
    </lineage>
</organism>
<dbReference type="PROSITE" id="PS51736">
    <property type="entry name" value="RECOMBINASES_3"/>
    <property type="match status" value="1"/>
</dbReference>
<dbReference type="InterPro" id="IPR036162">
    <property type="entry name" value="Resolvase-like_N_sf"/>
</dbReference>
<proteinExistence type="predicted"/>
<reference evidence="5 6" key="1">
    <citation type="submission" date="2019-11" db="EMBL/GenBank/DDBJ databases">
        <title>Draft genome sequence of Labilibaculum sp. strain SYP isolated from Black Sea.</title>
        <authorList>
            <person name="Yadav S."/>
            <person name="Villanueva L."/>
        </authorList>
    </citation>
    <scope>NUCLEOTIDE SEQUENCE [LARGE SCALE GENOMIC DNA]</scope>
    <source>
        <strain evidence="5 6">44</strain>
    </source>
</reference>
<feature type="domain" description="Resolvase/invertase-type recombinase catalytic" evidence="3">
    <location>
        <begin position="34"/>
        <end position="172"/>
    </location>
</feature>
<reference evidence="4 7" key="2">
    <citation type="submission" date="2019-12" db="EMBL/GenBank/DDBJ databases">
        <title>Draft genome sequence of Labilibaculum sp. strain 44 isolated from deep waters of Black Sea.</title>
        <authorList>
            <person name="Yadav S."/>
            <person name="Villanueva L."/>
        </authorList>
    </citation>
    <scope>NUCLEOTIDE SEQUENCE [LARGE SCALE GENOMIC DNA]</scope>
    <source>
        <strain evidence="4 7">44</strain>
    </source>
</reference>
<evidence type="ECO:0000313" key="4">
    <source>
        <dbReference type="EMBL" id="MUP36819.1"/>
    </source>
</evidence>
<dbReference type="OrthoDB" id="9797501at2"/>
<comment type="caution">
    <text evidence="4">The sequence shown here is derived from an EMBL/GenBank/DDBJ whole genome shotgun (WGS) entry which is preliminary data.</text>
</comment>
<gene>
    <name evidence="5" type="ORF">DWB62_003225</name>
    <name evidence="4" type="ORF">GNY23_03225</name>
</gene>
<dbReference type="GO" id="GO:0003677">
    <property type="term" value="F:DNA binding"/>
    <property type="evidence" value="ECO:0007669"/>
    <property type="project" value="UniProtKB-KW"/>
</dbReference>
<evidence type="ECO:0000313" key="6">
    <source>
        <dbReference type="Proteomes" id="UP000285951"/>
    </source>
</evidence>
<dbReference type="Proteomes" id="UP000462449">
    <property type="component" value="Unassembled WGS sequence"/>
</dbReference>
<protein>
    <recommendedName>
        <fullName evidence="3">Resolvase/invertase-type recombinase catalytic domain-containing protein</fullName>
    </recommendedName>
</protein>
<dbReference type="SMART" id="SM00857">
    <property type="entry name" value="Resolvase"/>
    <property type="match status" value="1"/>
</dbReference>
<evidence type="ECO:0000256" key="1">
    <source>
        <dbReference type="ARBA" id="ARBA00023125"/>
    </source>
</evidence>
<dbReference type="EMBL" id="WOTW01000004">
    <property type="protein sequence ID" value="MUP36819.1"/>
    <property type="molecule type" value="Genomic_DNA"/>
</dbReference>
<dbReference type="GO" id="GO:0000150">
    <property type="term" value="F:DNA strand exchange activity"/>
    <property type="evidence" value="ECO:0007669"/>
    <property type="project" value="InterPro"/>
</dbReference>
<accession>A0A7M4D2E0</accession>
<evidence type="ECO:0000256" key="2">
    <source>
        <dbReference type="ARBA" id="ARBA00023172"/>
    </source>
</evidence>
<dbReference type="Gene3D" id="3.40.50.1390">
    <property type="entry name" value="Resolvase, N-terminal catalytic domain"/>
    <property type="match status" value="1"/>
</dbReference>
<dbReference type="PANTHER" id="PTHR30461">
    <property type="entry name" value="DNA-INVERTASE FROM LAMBDOID PROPHAGE"/>
    <property type="match status" value="1"/>
</dbReference>
<evidence type="ECO:0000313" key="7">
    <source>
        <dbReference type="Proteomes" id="UP000462449"/>
    </source>
</evidence>
<dbReference type="Proteomes" id="UP000285951">
    <property type="component" value="Unassembled WGS sequence"/>
</dbReference>
<dbReference type="InterPro" id="IPR006119">
    <property type="entry name" value="Resolv_N"/>
</dbReference>
<dbReference type="SUPFAM" id="SSF53041">
    <property type="entry name" value="Resolvase-like"/>
    <property type="match status" value="1"/>
</dbReference>
<sequence length="234" mass="26402">MQKQDEIINCVINRVLEPIIHTFNNTNYLKYRPMEAKYIRISTAEQNTDRQEVTNMKMYIDTCSGSTPFAERPKSGALLRAVQSGKVNHIFVHSVDRLGRNAADIRTTLDSLQKLKCQVSFESMGINMLDKNFKVTGGFNILVAVMAELAQAELEQLKERQRQGIEVAKLKGKYKGRKTGTVLTNEEIILKHADIAELLTDGKAMRRISELTKKNLSTVEKVSKAMKVIVKSEA</sequence>
<keyword evidence="2" id="KW-0233">DNA recombination</keyword>
<keyword evidence="6" id="KW-1185">Reference proteome</keyword>
<dbReference type="AlphaFoldDB" id="A0A7M4D2E0"/>
<dbReference type="CDD" id="cd03768">
    <property type="entry name" value="SR_ResInv"/>
    <property type="match status" value="1"/>
</dbReference>
<evidence type="ECO:0000313" key="5">
    <source>
        <dbReference type="EMBL" id="MVB06024.1"/>
    </source>
</evidence>
<dbReference type="PANTHER" id="PTHR30461:SF2">
    <property type="entry name" value="SERINE RECOMBINASE PINE-RELATED"/>
    <property type="match status" value="1"/>
</dbReference>
<evidence type="ECO:0000259" key="3">
    <source>
        <dbReference type="PROSITE" id="PS51736"/>
    </source>
</evidence>